<dbReference type="PATRIC" id="fig|1454001.3.peg.178"/>
<dbReference type="EC" id="3.6.1.-" evidence="4"/>
<proteinExistence type="inferred from homology"/>
<evidence type="ECO:0000313" key="7">
    <source>
        <dbReference type="Proteomes" id="UP000020218"/>
    </source>
</evidence>
<dbReference type="PANTHER" id="PTHR43222:SF11">
    <property type="entry name" value="PHOSPHATASE NUDJ"/>
    <property type="match status" value="1"/>
</dbReference>
<reference evidence="6" key="1">
    <citation type="submission" date="2014-02" db="EMBL/GenBank/DDBJ databases">
        <title>Expanding our view of genomic diversity in Candidatus Accumulibacter clades.</title>
        <authorList>
            <person name="Skennerton C.T."/>
            <person name="Barr J.J."/>
            <person name="Slater F.R."/>
            <person name="Bond P.L."/>
            <person name="Tyson G.W."/>
        </authorList>
    </citation>
    <scope>NUCLEOTIDE SEQUENCE [LARGE SCALE GENOMIC DNA]</scope>
</reference>
<evidence type="ECO:0000256" key="4">
    <source>
        <dbReference type="RuleBase" id="RU364043"/>
    </source>
</evidence>
<dbReference type="Proteomes" id="UP000020218">
    <property type="component" value="Unassembled WGS sequence"/>
</dbReference>
<feature type="domain" description="Nudix hydrolase" evidence="5">
    <location>
        <begin position="2"/>
        <end position="131"/>
    </location>
</feature>
<dbReference type="InterPro" id="IPR033713">
    <property type="entry name" value="NudJ"/>
</dbReference>
<sequence length="151" mass="17006">MIWKPNVTVAAVLERDGRFLLVEEETEYGIRFNQPAGHLDWGESLLDAAVRETLEETAYTMRPQSLVGVYLYPTGAGDLAYLRFAFAGEIVAHDPARQLDAGILAAHWLTVDEIRARQAQHRSPMVLRCIDDWLAGRRYPLQLLSHFPCAG</sequence>
<dbReference type="AlphaFoldDB" id="A0A011PTZ2"/>
<dbReference type="CDD" id="cd03675">
    <property type="entry name" value="NUDIX_Hydrolase"/>
    <property type="match status" value="1"/>
</dbReference>
<dbReference type="STRING" id="1454001.AW08_00327"/>
<organism evidence="6 7">
    <name type="scientific">Candidatus Accumulibacter adjunctus</name>
    <dbReference type="NCBI Taxonomy" id="1454001"/>
    <lineage>
        <taxon>Bacteria</taxon>
        <taxon>Pseudomonadati</taxon>
        <taxon>Pseudomonadota</taxon>
        <taxon>Betaproteobacteria</taxon>
        <taxon>Candidatus Accumulibacter</taxon>
    </lineage>
</organism>
<dbReference type="PROSITE" id="PS51462">
    <property type="entry name" value="NUDIX"/>
    <property type="match status" value="1"/>
</dbReference>
<dbReference type="SUPFAM" id="SSF55811">
    <property type="entry name" value="Nudix"/>
    <property type="match status" value="1"/>
</dbReference>
<keyword evidence="7" id="KW-1185">Reference proteome</keyword>
<dbReference type="InterPro" id="IPR015797">
    <property type="entry name" value="NUDIX_hydrolase-like_dom_sf"/>
</dbReference>
<dbReference type="EMBL" id="JFAX01000001">
    <property type="protein sequence ID" value="EXI69834.1"/>
    <property type="molecule type" value="Genomic_DNA"/>
</dbReference>
<accession>A0A011PTZ2</accession>
<dbReference type="GO" id="GO:0017111">
    <property type="term" value="F:ribonucleoside triphosphate phosphatase activity"/>
    <property type="evidence" value="ECO:0007669"/>
    <property type="project" value="InterPro"/>
</dbReference>
<evidence type="ECO:0000256" key="3">
    <source>
        <dbReference type="ARBA" id="ARBA00015552"/>
    </source>
</evidence>
<dbReference type="PANTHER" id="PTHR43222">
    <property type="entry name" value="NUDIX HYDROLASE 23"/>
    <property type="match status" value="1"/>
</dbReference>
<dbReference type="GO" id="GO:0004787">
    <property type="term" value="F:thiamine diphosphate phosphatase activity"/>
    <property type="evidence" value="ECO:0007669"/>
    <property type="project" value="InterPro"/>
</dbReference>
<name>A0A011PTZ2_9PROT</name>
<evidence type="ECO:0000256" key="2">
    <source>
        <dbReference type="ARBA" id="ARBA00011245"/>
    </source>
</evidence>
<dbReference type="Pfam" id="PF00293">
    <property type="entry name" value="NUDIX"/>
    <property type="match status" value="1"/>
</dbReference>
<gene>
    <name evidence="4 6" type="primary">nudJ</name>
    <name evidence="6" type="ORF">AW08_00327</name>
</gene>
<comment type="caution">
    <text evidence="6">The sequence shown here is derived from an EMBL/GenBank/DDBJ whole genome shotgun (WGS) entry which is preliminary data.</text>
</comment>
<keyword evidence="4" id="KW-0460">Magnesium</keyword>
<dbReference type="GO" id="GO:0017110">
    <property type="term" value="F:nucleoside diphosphate phosphatase activity"/>
    <property type="evidence" value="ECO:0007669"/>
    <property type="project" value="InterPro"/>
</dbReference>
<evidence type="ECO:0000256" key="1">
    <source>
        <dbReference type="ARBA" id="ARBA00007608"/>
    </source>
</evidence>
<comment type="cofactor">
    <cofactor evidence="4">
        <name>Mg(2+)</name>
        <dbReference type="ChEBI" id="CHEBI:18420"/>
    </cofactor>
</comment>
<dbReference type="Gene3D" id="3.90.79.10">
    <property type="entry name" value="Nucleoside Triphosphate Pyrophosphohydrolase"/>
    <property type="match status" value="1"/>
</dbReference>
<evidence type="ECO:0000259" key="5">
    <source>
        <dbReference type="PROSITE" id="PS51462"/>
    </source>
</evidence>
<comment type="subunit">
    <text evidence="2 4">Monomer.</text>
</comment>
<keyword evidence="4 6" id="KW-0378">Hydrolase</keyword>
<protein>
    <recommendedName>
        <fullName evidence="3 4">Phosphatase NudJ</fullName>
        <ecNumber evidence="4">3.6.1.-</ecNumber>
    </recommendedName>
</protein>
<comment type="similarity">
    <text evidence="1 4">Belongs to the Nudix hydrolase family. NudJ subfamily.</text>
</comment>
<evidence type="ECO:0000313" key="6">
    <source>
        <dbReference type="EMBL" id="EXI69834.1"/>
    </source>
</evidence>
<dbReference type="InterPro" id="IPR000086">
    <property type="entry name" value="NUDIX_hydrolase_dom"/>
</dbReference>